<evidence type="ECO:0000313" key="1">
    <source>
        <dbReference type="EMBL" id="GES39876.1"/>
    </source>
</evidence>
<evidence type="ECO:0008006" key="3">
    <source>
        <dbReference type="Google" id="ProtNLM"/>
    </source>
</evidence>
<gene>
    <name evidence="1" type="ORF">RAJCM14343_5154</name>
</gene>
<reference evidence="1 2" key="1">
    <citation type="journal article" date="2018" name="Biodegradation">
        <title>1,4-Dioxane degradation characteristics of Rhodococcus aetherivorans JCM 14343.</title>
        <authorList>
            <person name="Inoue D."/>
            <person name="Tsunoda T."/>
            <person name="Yamamoto N."/>
            <person name="Ike M."/>
            <person name="Sei K."/>
        </authorList>
    </citation>
    <scope>NUCLEOTIDE SEQUENCE [LARGE SCALE GENOMIC DNA]</scope>
    <source>
        <strain evidence="1 2">JCM 14343</strain>
    </source>
</reference>
<organism evidence="1 2">
    <name type="scientific">Rhodococcus aetherivorans</name>
    <dbReference type="NCBI Taxonomy" id="191292"/>
    <lineage>
        <taxon>Bacteria</taxon>
        <taxon>Bacillati</taxon>
        <taxon>Actinomycetota</taxon>
        <taxon>Actinomycetes</taxon>
        <taxon>Mycobacteriales</taxon>
        <taxon>Nocardiaceae</taxon>
        <taxon>Rhodococcus</taxon>
    </lineage>
</organism>
<dbReference type="Proteomes" id="UP000325466">
    <property type="component" value="Unassembled WGS sequence"/>
</dbReference>
<sequence>MRLPPLSVFPRYRQTADCVVRREIGMLRMRVGFLTAAGPNPRYRC</sequence>
<proteinExistence type="predicted"/>
<accession>A0ABQ0YTB2</accession>
<keyword evidence="2" id="KW-1185">Reference proteome</keyword>
<name>A0ABQ0YTB2_9NOCA</name>
<protein>
    <recommendedName>
        <fullName evidence="3">Mobile element protein</fullName>
    </recommendedName>
</protein>
<evidence type="ECO:0000313" key="2">
    <source>
        <dbReference type="Proteomes" id="UP000325466"/>
    </source>
</evidence>
<dbReference type="EMBL" id="BLAH01000135">
    <property type="protein sequence ID" value="GES39876.1"/>
    <property type="molecule type" value="Genomic_DNA"/>
</dbReference>
<comment type="caution">
    <text evidence="1">The sequence shown here is derived from an EMBL/GenBank/DDBJ whole genome shotgun (WGS) entry which is preliminary data.</text>
</comment>